<reference evidence="4 5" key="1">
    <citation type="submission" date="2018-12" db="EMBL/GenBank/DDBJ databases">
        <title>Sequencing of bacterial isolates from soil warming experiment in Harvard Forest, Massachusetts, USA.</title>
        <authorList>
            <person name="Deangelis K."/>
        </authorList>
    </citation>
    <scope>NUCLEOTIDE SEQUENCE [LARGE SCALE GENOMIC DNA]</scope>
    <source>
        <strain evidence="4 5">EB153</strain>
    </source>
</reference>
<evidence type="ECO:0000313" key="4">
    <source>
        <dbReference type="EMBL" id="RSL19345.1"/>
    </source>
</evidence>
<sequence>MGYLQIQIPVASGLTNPLKSLATMRKQKLSRRTFLKATAAATLATQIKPSRAQATESVFPENGTLIPDEGWYLWVDEHAEWKNDTIFLPDEITRDADGALHGNSSPLPVNLPTGGWGSLSVAAAKEVVLPTTVEQHFWGKFGQRPYTPEEYRYGADDPIPQNGAYLGVSWWHRQIEIPEDWKGKRIFLHIRGARLRAEVFVNHKLVGYSIMEELPFECDLTHAADPGGFNLIAIRITNPFGRYDWVDGLNAQWGAVRLYRSHGFGGLDRGMTISAHGNVRIKDAWVLNTPSPKTIKATAVIETIGPSTSQLVNWELIDLQTGKQFNKGTTPFHGEVVINLTNSEDPIRGTGGISSETIMSPIEPLRKSEKEITFPEGELWDINSPRMYHLRITSQTSTGTDTRTIPFGFRTFAPDGLGSNAIFRLNGRRIKLYTAISWGYWGLNGLFPTPELAEKEVTQAKKLNLNCLNFHRNVGKEEVFRAHDRLGLLRYMEPGGGKLAIGAPAPTPSGEGAIANPGVKLAKPQTEADRFAQRFTKAKCVAMVRAFRSHPSLIQYTLQNEIGADLHNPDTIAILSAMRAEDPSRIIALNDGFSPPPRSAAQAWYEPWNDKLHRSDQEEWGGWWNNHQGAGDQWYDEFYTDPRTFTYKAPYTKVLTEYGEMEGCATPDNHSLMIHQITDTFARYGGTSFDLTDHKEILEATDKFLDRWNFRGAFPTTESLWLALGRKCYVSWQNYLENARISDPLDFAAISGWETTAIENHSGIVDNLRNFKSDPSPISGTLLPVRPVAKQRSACTPLGQSATFDLFLLNDTKVPATGTLDFVGISPSGKRFRVEQLPAPAHVPEQFSYLVKEALKTPPLTEEGLYTFKFALSSAPLATQTKEIWVANPKTPQRRPLTVGVSGITPALRKQLSDLLDVTVQDFVPGQKYDVIVSSGLTAKSSAVQNAGDTTGLEAQPAKPSTAPGVGKPEPGEGTLTTQPGTLASGILEAVQGGTPLFALPQTDVLSEGVAKQLAGAGAFSYNGTVGDFRAPWMGNWYFVRRHSVYEGMPVDQAMGFHYQAKGRQSNGLLVDGANVEIVAAYSRDHDRNIGAGTFTTKLGSTKVLYQRVPELHPVLQQRFLANALRWLTS</sequence>
<dbReference type="InterPro" id="IPR017853">
    <property type="entry name" value="GH"/>
</dbReference>
<dbReference type="GO" id="GO:0004553">
    <property type="term" value="F:hydrolase activity, hydrolyzing O-glycosyl compounds"/>
    <property type="evidence" value="ECO:0007669"/>
    <property type="project" value="InterPro"/>
</dbReference>
<organism evidence="4 5">
    <name type="scientific">Edaphobacter aggregans</name>
    <dbReference type="NCBI Taxonomy" id="570835"/>
    <lineage>
        <taxon>Bacteria</taxon>
        <taxon>Pseudomonadati</taxon>
        <taxon>Acidobacteriota</taxon>
        <taxon>Terriglobia</taxon>
        <taxon>Terriglobales</taxon>
        <taxon>Acidobacteriaceae</taxon>
        <taxon>Edaphobacter</taxon>
    </lineage>
</organism>
<dbReference type="PROSITE" id="PS51318">
    <property type="entry name" value="TAT"/>
    <property type="match status" value="1"/>
</dbReference>
<dbReference type="SUPFAM" id="SSF49785">
    <property type="entry name" value="Galactose-binding domain-like"/>
    <property type="match status" value="1"/>
</dbReference>
<dbReference type="EMBL" id="RSDW01000001">
    <property type="protein sequence ID" value="RSL19345.1"/>
    <property type="molecule type" value="Genomic_DNA"/>
</dbReference>
<evidence type="ECO:0000256" key="1">
    <source>
        <dbReference type="ARBA" id="ARBA00007401"/>
    </source>
</evidence>
<dbReference type="AlphaFoldDB" id="A0A428MR33"/>
<evidence type="ECO:0000313" key="5">
    <source>
        <dbReference type="Proteomes" id="UP000269669"/>
    </source>
</evidence>
<protein>
    <submittedName>
        <fullName evidence="4">Glycosyl hydrolase family 2</fullName>
    </submittedName>
</protein>
<dbReference type="PANTHER" id="PTHR42732:SF2">
    <property type="entry name" value="BETA-MANNOSIDASE"/>
    <property type="match status" value="1"/>
</dbReference>
<gene>
    <name evidence="4" type="ORF">EDE15_5011</name>
</gene>
<evidence type="ECO:0000259" key="3">
    <source>
        <dbReference type="Pfam" id="PF02837"/>
    </source>
</evidence>
<dbReference type="GO" id="GO:0005975">
    <property type="term" value="P:carbohydrate metabolic process"/>
    <property type="evidence" value="ECO:0007669"/>
    <property type="project" value="InterPro"/>
</dbReference>
<name>A0A428MR33_9BACT</name>
<dbReference type="InterPro" id="IPR051913">
    <property type="entry name" value="GH2_Domain-Containing"/>
</dbReference>
<comment type="similarity">
    <text evidence="1">Belongs to the glycosyl hydrolase 2 family.</text>
</comment>
<accession>A0A428MR33</accession>
<evidence type="ECO:0000256" key="2">
    <source>
        <dbReference type="SAM" id="MobiDB-lite"/>
    </source>
</evidence>
<dbReference type="SUPFAM" id="SSF51445">
    <property type="entry name" value="(Trans)glycosidases"/>
    <property type="match status" value="1"/>
</dbReference>
<keyword evidence="4" id="KW-0378">Hydrolase</keyword>
<comment type="caution">
    <text evidence="4">The sequence shown here is derived from an EMBL/GenBank/DDBJ whole genome shotgun (WGS) entry which is preliminary data.</text>
</comment>
<feature type="region of interest" description="Disordered" evidence="2">
    <location>
        <begin position="948"/>
        <end position="980"/>
    </location>
</feature>
<dbReference type="Gene3D" id="2.60.120.260">
    <property type="entry name" value="Galactose-binding domain-like"/>
    <property type="match status" value="1"/>
</dbReference>
<feature type="domain" description="Glycosyl hydrolases family 2 sugar binding" evidence="3">
    <location>
        <begin position="116"/>
        <end position="245"/>
    </location>
</feature>
<keyword evidence="5" id="KW-1185">Reference proteome</keyword>
<dbReference type="Pfam" id="PF02837">
    <property type="entry name" value="Glyco_hydro_2_N"/>
    <property type="match status" value="1"/>
</dbReference>
<dbReference type="InterPro" id="IPR006104">
    <property type="entry name" value="Glyco_hydro_2_N"/>
</dbReference>
<dbReference type="InterPro" id="IPR006311">
    <property type="entry name" value="TAT_signal"/>
</dbReference>
<dbReference type="Proteomes" id="UP000269669">
    <property type="component" value="Unassembled WGS sequence"/>
</dbReference>
<proteinExistence type="inferred from homology"/>
<dbReference type="Gene3D" id="3.20.20.80">
    <property type="entry name" value="Glycosidases"/>
    <property type="match status" value="1"/>
</dbReference>
<dbReference type="PANTHER" id="PTHR42732">
    <property type="entry name" value="BETA-GALACTOSIDASE"/>
    <property type="match status" value="1"/>
</dbReference>
<dbReference type="InterPro" id="IPR008979">
    <property type="entry name" value="Galactose-bd-like_sf"/>
</dbReference>